<feature type="region of interest" description="Disordered" evidence="1">
    <location>
        <begin position="146"/>
        <end position="170"/>
    </location>
</feature>
<evidence type="ECO:0000313" key="3">
    <source>
        <dbReference type="EMBL" id="CAF0962856.1"/>
    </source>
</evidence>
<feature type="compositionally biased region" description="Low complexity" evidence="1">
    <location>
        <begin position="222"/>
        <end position="231"/>
    </location>
</feature>
<dbReference type="EMBL" id="CAJOBC010002520">
    <property type="protein sequence ID" value="CAF3737231.1"/>
    <property type="molecule type" value="Genomic_DNA"/>
</dbReference>
<feature type="compositionally biased region" description="Polar residues" evidence="1">
    <location>
        <begin position="262"/>
        <end position="274"/>
    </location>
</feature>
<keyword evidence="6" id="KW-1185">Reference proteome</keyword>
<organism evidence="3 6">
    <name type="scientific">Didymodactylos carnosus</name>
    <dbReference type="NCBI Taxonomy" id="1234261"/>
    <lineage>
        <taxon>Eukaryota</taxon>
        <taxon>Metazoa</taxon>
        <taxon>Spiralia</taxon>
        <taxon>Gnathifera</taxon>
        <taxon>Rotifera</taxon>
        <taxon>Eurotatoria</taxon>
        <taxon>Bdelloidea</taxon>
        <taxon>Philodinida</taxon>
        <taxon>Philodinidae</taxon>
        <taxon>Didymodactylos</taxon>
    </lineage>
</organism>
<comment type="caution">
    <text evidence="3">The sequence shown here is derived from an EMBL/GenBank/DDBJ whole genome shotgun (WGS) entry which is preliminary data.</text>
</comment>
<feature type="compositionally biased region" description="Basic residues" evidence="1">
    <location>
        <begin position="243"/>
        <end position="252"/>
    </location>
</feature>
<dbReference type="EMBL" id="CAJNOK010003532">
    <property type="protein sequence ID" value="CAF0904896.1"/>
    <property type="molecule type" value="Genomic_DNA"/>
</dbReference>
<evidence type="ECO:0000313" key="4">
    <source>
        <dbReference type="EMBL" id="CAF3684966.1"/>
    </source>
</evidence>
<accession>A0A814E071</accession>
<dbReference type="Proteomes" id="UP000682733">
    <property type="component" value="Unassembled WGS sequence"/>
</dbReference>
<feature type="region of interest" description="Disordered" evidence="1">
    <location>
        <begin position="221"/>
        <end position="274"/>
    </location>
</feature>
<dbReference type="OrthoDB" id="10056659at2759"/>
<dbReference type="AlphaFoldDB" id="A0A814E071"/>
<dbReference type="EMBL" id="CAJNOQ010002520">
    <property type="protein sequence ID" value="CAF0962856.1"/>
    <property type="molecule type" value="Genomic_DNA"/>
</dbReference>
<dbReference type="Proteomes" id="UP000681722">
    <property type="component" value="Unassembled WGS sequence"/>
</dbReference>
<name>A0A814E071_9BILA</name>
<proteinExistence type="predicted"/>
<sequence>MTLCCVETGETACQAVPCLPSVIKSDITTAKDDNNNNIQQPMKEEDDVRRMMSALGLKLKQQQKLVETASGSLIPIILSITPFKHRTRKKISNEKSAVLPLCLLSLKKYDARELIHYVVTELKTISIVKHYEKYCVTDNLKMPKKQTKRSVEKTSKRSVCPSQRQGVLRPKHKKDVGLNKRLQNCAVSENITLRKCEVVLQRLKRSYVEYLMQTRQVEYKAKSSSAMMKSKTAITSTTPVKQSRSRKKKCLSKRSSLPLNDNKPQSSSSTVKRKSLTPTLPSILNTSNTGKRQKMINIDHSNCIIENVTKAPWLQTVHPSKFDSICLKCFVCDIRKVLPFDNLAYDLHSHWQLHKKSNITYNIYNTVIEKKRFRMIEYFIPPQRPAMEGRPLNIFISHGQELKNQEDQVVIISDDDDEDIICLN</sequence>
<evidence type="ECO:0000256" key="1">
    <source>
        <dbReference type="SAM" id="MobiDB-lite"/>
    </source>
</evidence>
<evidence type="ECO:0000313" key="6">
    <source>
        <dbReference type="Proteomes" id="UP000663829"/>
    </source>
</evidence>
<evidence type="ECO:0000313" key="2">
    <source>
        <dbReference type="EMBL" id="CAF0904896.1"/>
    </source>
</evidence>
<protein>
    <submittedName>
        <fullName evidence="3">Uncharacterized protein</fullName>
    </submittedName>
</protein>
<dbReference type="EMBL" id="CAJOBA010003533">
    <property type="protein sequence ID" value="CAF3684966.1"/>
    <property type="molecule type" value="Genomic_DNA"/>
</dbReference>
<dbReference type="Proteomes" id="UP000677228">
    <property type="component" value="Unassembled WGS sequence"/>
</dbReference>
<gene>
    <name evidence="3" type="ORF">GPM918_LOCUS11846</name>
    <name evidence="2" type="ORF">OVA965_LOCUS9817</name>
    <name evidence="5" type="ORF">SRO942_LOCUS11847</name>
    <name evidence="4" type="ORF">TMI583_LOCUS9813</name>
</gene>
<dbReference type="Proteomes" id="UP000663829">
    <property type="component" value="Unassembled WGS sequence"/>
</dbReference>
<evidence type="ECO:0000313" key="5">
    <source>
        <dbReference type="EMBL" id="CAF3737231.1"/>
    </source>
</evidence>
<reference evidence="3" key="1">
    <citation type="submission" date="2021-02" db="EMBL/GenBank/DDBJ databases">
        <authorList>
            <person name="Nowell W R."/>
        </authorList>
    </citation>
    <scope>NUCLEOTIDE SEQUENCE</scope>
</reference>